<sequence length="288" mass="32959">MKKTLFFLLIFTAGTMLSAKSGKPIRIWEDVPSMEKTKTVMYMHEPDKNAGNRNAAVIICPGGSYHHLGLYNEGYKTAEWFSSKGVMSFTLRYRTAEGGNHYPAMLEDLQRAIQIVREKASEYEIDPGKVGIIGYSAGGHLVTMGGAFYQSHNELKKLGIETEVSLRPDFVIPVYPVVSMQDSIAHKWSRKSLLGKNQTQERKDEFSMEMQIPSDMPPTYVVVCRDDNVVDYRNSLELYKALENQNINAHLELYEWGKHGFGMLNNSFMKSFHWNDTLWNWLIQNNLL</sequence>
<dbReference type="SUPFAM" id="SSF53474">
    <property type="entry name" value="alpha/beta-Hydrolases"/>
    <property type="match status" value="1"/>
</dbReference>
<dbReference type="Pfam" id="PF20434">
    <property type="entry name" value="BD-FAE"/>
    <property type="match status" value="1"/>
</dbReference>
<dbReference type="InterPro" id="IPR049492">
    <property type="entry name" value="BD-FAE-like_dom"/>
</dbReference>
<dbReference type="RefSeq" id="WP_078932316.1">
    <property type="nucleotide sequence ID" value="NZ_FUWG01000003.1"/>
</dbReference>
<name>A0A1T4JIZ3_TREPO</name>
<organism evidence="3 4">
    <name type="scientific">Treponema porcinum</name>
    <dbReference type="NCBI Taxonomy" id="261392"/>
    <lineage>
        <taxon>Bacteria</taxon>
        <taxon>Pseudomonadati</taxon>
        <taxon>Spirochaetota</taxon>
        <taxon>Spirochaetia</taxon>
        <taxon>Spirochaetales</taxon>
        <taxon>Treponemataceae</taxon>
        <taxon>Treponema</taxon>
    </lineage>
</organism>
<evidence type="ECO:0000313" key="4">
    <source>
        <dbReference type="Proteomes" id="UP000190423"/>
    </source>
</evidence>
<keyword evidence="1" id="KW-0378">Hydrolase</keyword>
<feature type="domain" description="BD-FAE-like" evidence="2">
    <location>
        <begin position="45"/>
        <end position="242"/>
    </location>
</feature>
<dbReference type="InterPro" id="IPR029058">
    <property type="entry name" value="AB_hydrolase_fold"/>
</dbReference>
<dbReference type="PANTHER" id="PTHR48081">
    <property type="entry name" value="AB HYDROLASE SUPERFAMILY PROTEIN C4A8.06C"/>
    <property type="match status" value="1"/>
</dbReference>
<dbReference type="AlphaFoldDB" id="A0A1T4JIZ3"/>
<dbReference type="STRING" id="261392.SAMN02745149_00387"/>
<dbReference type="Gene3D" id="3.40.50.1820">
    <property type="entry name" value="alpha/beta hydrolase"/>
    <property type="match status" value="1"/>
</dbReference>
<dbReference type="Proteomes" id="UP000190423">
    <property type="component" value="Unassembled WGS sequence"/>
</dbReference>
<protein>
    <submittedName>
        <fullName evidence="3">Acetyl esterase/lipase</fullName>
    </submittedName>
</protein>
<evidence type="ECO:0000313" key="3">
    <source>
        <dbReference type="EMBL" id="SJZ30142.1"/>
    </source>
</evidence>
<proteinExistence type="predicted"/>
<dbReference type="OrthoDB" id="9794725at2"/>
<dbReference type="PANTHER" id="PTHR48081:SF6">
    <property type="entry name" value="PEPTIDASE S9 PROLYL OLIGOPEPTIDASE CATALYTIC DOMAIN-CONTAINING PROTEIN"/>
    <property type="match status" value="1"/>
</dbReference>
<reference evidence="3 4" key="1">
    <citation type="submission" date="2017-02" db="EMBL/GenBank/DDBJ databases">
        <authorList>
            <person name="Peterson S.W."/>
        </authorList>
    </citation>
    <scope>NUCLEOTIDE SEQUENCE [LARGE SCALE GENOMIC DNA]</scope>
    <source>
        <strain evidence="3 4">ATCC BAA-908</strain>
    </source>
</reference>
<evidence type="ECO:0000259" key="2">
    <source>
        <dbReference type="Pfam" id="PF20434"/>
    </source>
</evidence>
<dbReference type="EMBL" id="FUWG01000003">
    <property type="protein sequence ID" value="SJZ30142.1"/>
    <property type="molecule type" value="Genomic_DNA"/>
</dbReference>
<evidence type="ECO:0000256" key="1">
    <source>
        <dbReference type="ARBA" id="ARBA00022801"/>
    </source>
</evidence>
<gene>
    <name evidence="3" type="ORF">SAMN02745149_00387</name>
</gene>
<dbReference type="GO" id="GO:0016787">
    <property type="term" value="F:hydrolase activity"/>
    <property type="evidence" value="ECO:0007669"/>
    <property type="project" value="UniProtKB-KW"/>
</dbReference>
<dbReference type="InterPro" id="IPR050300">
    <property type="entry name" value="GDXG_lipolytic_enzyme"/>
</dbReference>
<keyword evidence="4" id="KW-1185">Reference proteome</keyword>
<dbReference type="GeneID" id="78315707"/>
<accession>A0A1T4JIZ3</accession>